<dbReference type="AlphaFoldDB" id="A0A520MWN4"/>
<dbReference type="Pfam" id="PF01812">
    <property type="entry name" value="5-FTHF_cyc-lig"/>
    <property type="match status" value="1"/>
</dbReference>
<name>A0A520MWN4_9GAMM</name>
<dbReference type="PIRSF" id="PIRSF006806">
    <property type="entry name" value="FTHF_cligase"/>
    <property type="match status" value="1"/>
</dbReference>
<dbReference type="SUPFAM" id="SSF100950">
    <property type="entry name" value="NagB/RpiA/CoA transferase-like"/>
    <property type="match status" value="1"/>
</dbReference>
<dbReference type="PANTHER" id="PTHR23407">
    <property type="entry name" value="ATPASE INHIBITOR/5-FORMYLTETRAHYDROFOLATE CYCLO-LIGASE"/>
    <property type="match status" value="1"/>
</dbReference>
<dbReference type="Proteomes" id="UP000319384">
    <property type="component" value="Unassembled WGS sequence"/>
</dbReference>
<evidence type="ECO:0000313" key="7">
    <source>
        <dbReference type="Proteomes" id="UP000319384"/>
    </source>
</evidence>
<keyword evidence="6" id="KW-0436">Ligase</keyword>
<sequence>MVKNNIRKSLLRQGQLLSTEFIQKSNQIIQSTAIKELKINEAENILLYFPFKFEISVNLIISEINEHTKIYMPKILSSKEMKFNLMDNKSHFKKNKYGINEINNKKYIDPLSLDIMLIPFVGVDKGGYRLGYGGGYFDRALKHIKNLEQRPKIIGLGYDYQMFNGDFAEDHDIKYDVVITEKNIISFS</sequence>
<evidence type="ECO:0000256" key="1">
    <source>
        <dbReference type="ARBA" id="ARBA00010638"/>
    </source>
</evidence>
<dbReference type="GO" id="GO:0009396">
    <property type="term" value="P:folic acid-containing compound biosynthetic process"/>
    <property type="evidence" value="ECO:0007669"/>
    <property type="project" value="TreeGrafter"/>
</dbReference>
<dbReference type="GO" id="GO:0035999">
    <property type="term" value="P:tetrahydrofolate interconversion"/>
    <property type="evidence" value="ECO:0007669"/>
    <property type="project" value="TreeGrafter"/>
</dbReference>
<keyword evidence="2 4" id="KW-0547">Nucleotide-binding</keyword>
<dbReference type="GO" id="GO:0046872">
    <property type="term" value="F:metal ion binding"/>
    <property type="evidence" value="ECO:0007669"/>
    <property type="project" value="UniProtKB-KW"/>
</dbReference>
<comment type="cofactor">
    <cofactor evidence="5">
        <name>Mg(2+)</name>
        <dbReference type="ChEBI" id="CHEBI:18420"/>
    </cofactor>
</comment>
<comment type="similarity">
    <text evidence="1 5">Belongs to the 5-formyltetrahydrofolate cyclo-ligase family.</text>
</comment>
<dbReference type="Gene3D" id="3.40.50.10420">
    <property type="entry name" value="NagB/RpiA/CoA transferase-like"/>
    <property type="match status" value="1"/>
</dbReference>
<comment type="catalytic activity">
    <reaction evidence="5">
        <text>(6S)-5-formyl-5,6,7,8-tetrahydrofolate + ATP = (6R)-5,10-methenyltetrahydrofolate + ADP + phosphate</text>
        <dbReference type="Rhea" id="RHEA:10488"/>
        <dbReference type="ChEBI" id="CHEBI:30616"/>
        <dbReference type="ChEBI" id="CHEBI:43474"/>
        <dbReference type="ChEBI" id="CHEBI:57455"/>
        <dbReference type="ChEBI" id="CHEBI:57457"/>
        <dbReference type="ChEBI" id="CHEBI:456216"/>
        <dbReference type="EC" id="6.3.3.2"/>
    </reaction>
</comment>
<reference evidence="6 7" key="1">
    <citation type="submission" date="2019-02" db="EMBL/GenBank/DDBJ databases">
        <title>Prokaryotic population dynamics and viral predation in marine succession experiment using metagenomics: the confinement effect.</title>
        <authorList>
            <person name="Haro-Moreno J.M."/>
            <person name="Rodriguez-Valera F."/>
            <person name="Lopez-Perez M."/>
        </authorList>
    </citation>
    <scope>NUCLEOTIDE SEQUENCE [LARGE SCALE GENOMIC DNA]</scope>
    <source>
        <strain evidence="6">MED-G162</strain>
    </source>
</reference>
<dbReference type="InterPro" id="IPR002698">
    <property type="entry name" value="FTHF_cligase"/>
</dbReference>
<keyword evidence="5" id="KW-0479">Metal-binding</keyword>
<proteinExistence type="inferred from homology"/>
<evidence type="ECO:0000256" key="3">
    <source>
        <dbReference type="ARBA" id="ARBA00022840"/>
    </source>
</evidence>
<evidence type="ECO:0000256" key="4">
    <source>
        <dbReference type="PIRSR" id="PIRSR006806-1"/>
    </source>
</evidence>
<feature type="binding site" evidence="4">
    <location>
        <begin position="3"/>
        <end position="7"/>
    </location>
    <ligand>
        <name>ATP</name>
        <dbReference type="ChEBI" id="CHEBI:30616"/>
    </ligand>
</feature>
<dbReference type="GO" id="GO:0005524">
    <property type="term" value="F:ATP binding"/>
    <property type="evidence" value="ECO:0007669"/>
    <property type="project" value="UniProtKB-KW"/>
</dbReference>
<keyword evidence="3 4" id="KW-0067">ATP-binding</keyword>
<comment type="caution">
    <text evidence="6">The sequence shown here is derived from an EMBL/GenBank/DDBJ whole genome shotgun (WGS) entry which is preliminary data.</text>
</comment>
<dbReference type="InterPro" id="IPR037171">
    <property type="entry name" value="NagB/RpiA_transferase-like"/>
</dbReference>
<evidence type="ECO:0000256" key="2">
    <source>
        <dbReference type="ARBA" id="ARBA00022741"/>
    </source>
</evidence>
<dbReference type="GO" id="GO:0030272">
    <property type="term" value="F:5-formyltetrahydrofolate cyclo-ligase activity"/>
    <property type="evidence" value="ECO:0007669"/>
    <property type="project" value="UniProtKB-EC"/>
</dbReference>
<dbReference type="EMBL" id="SHBH01000031">
    <property type="protein sequence ID" value="RZO25638.1"/>
    <property type="molecule type" value="Genomic_DNA"/>
</dbReference>
<keyword evidence="5" id="KW-0460">Magnesium</keyword>
<dbReference type="EC" id="6.3.3.2" evidence="5"/>
<gene>
    <name evidence="6" type="ORF">EVA95_03340</name>
</gene>
<dbReference type="NCBIfam" id="TIGR02727">
    <property type="entry name" value="MTHFS_bact"/>
    <property type="match status" value="1"/>
</dbReference>
<dbReference type="InterPro" id="IPR024185">
    <property type="entry name" value="FTHF_cligase-like_sf"/>
</dbReference>
<feature type="binding site" evidence="4">
    <location>
        <position position="54"/>
    </location>
    <ligand>
        <name>substrate</name>
    </ligand>
</feature>
<protein>
    <recommendedName>
        <fullName evidence="5">5-formyltetrahydrofolate cyclo-ligase</fullName>
        <ecNumber evidence="5">6.3.3.2</ecNumber>
    </recommendedName>
</protein>
<organism evidence="6 7">
    <name type="scientific">SAR86 cluster bacterium</name>
    <dbReference type="NCBI Taxonomy" id="2030880"/>
    <lineage>
        <taxon>Bacteria</taxon>
        <taxon>Pseudomonadati</taxon>
        <taxon>Pseudomonadota</taxon>
        <taxon>Gammaproteobacteria</taxon>
        <taxon>SAR86 cluster</taxon>
    </lineage>
</organism>
<accession>A0A520MWN4</accession>
<dbReference type="PANTHER" id="PTHR23407:SF1">
    <property type="entry name" value="5-FORMYLTETRAHYDROFOLATE CYCLO-LIGASE"/>
    <property type="match status" value="1"/>
</dbReference>
<evidence type="ECO:0000313" key="6">
    <source>
        <dbReference type="EMBL" id="RZO25638.1"/>
    </source>
</evidence>
<evidence type="ECO:0000256" key="5">
    <source>
        <dbReference type="RuleBase" id="RU361279"/>
    </source>
</evidence>